<protein>
    <submittedName>
        <fullName evidence="2">Uncharacterized protein</fullName>
    </submittedName>
</protein>
<gene>
    <name evidence="2" type="ORF">CDAR_378941</name>
</gene>
<accession>A0AAV4TZS8</accession>
<name>A0AAV4TZS8_9ARAC</name>
<dbReference type="AlphaFoldDB" id="A0AAV4TZS8"/>
<proteinExistence type="predicted"/>
<organism evidence="2 3">
    <name type="scientific">Caerostris darwini</name>
    <dbReference type="NCBI Taxonomy" id="1538125"/>
    <lineage>
        <taxon>Eukaryota</taxon>
        <taxon>Metazoa</taxon>
        <taxon>Ecdysozoa</taxon>
        <taxon>Arthropoda</taxon>
        <taxon>Chelicerata</taxon>
        <taxon>Arachnida</taxon>
        <taxon>Araneae</taxon>
        <taxon>Araneomorphae</taxon>
        <taxon>Entelegynae</taxon>
        <taxon>Araneoidea</taxon>
        <taxon>Araneidae</taxon>
        <taxon>Caerostris</taxon>
    </lineage>
</organism>
<dbReference type="EMBL" id="BPLQ01010407">
    <property type="protein sequence ID" value="GIY50553.1"/>
    <property type="molecule type" value="Genomic_DNA"/>
</dbReference>
<feature type="region of interest" description="Disordered" evidence="1">
    <location>
        <begin position="1"/>
        <end position="25"/>
    </location>
</feature>
<evidence type="ECO:0000313" key="3">
    <source>
        <dbReference type="Proteomes" id="UP001054837"/>
    </source>
</evidence>
<dbReference type="Proteomes" id="UP001054837">
    <property type="component" value="Unassembled WGS sequence"/>
</dbReference>
<evidence type="ECO:0000256" key="1">
    <source>
        <dbReference type="SAM" id="MobiDB-lite"/>
    </source>
</evidence>
<comment type="caution">
    <text evidence="2">The sequence shown here is derived from an EMBL/GenBank/DDBJ whole genome shotgun (WGS) entry which is preliminary data.</text>
</comment>
<sequence length="120" mass="13432">MHEYREGGGTVREKKKGRGYTNFSDSDSRLKRTMDVCRLKKVIIIKPQTPADVGRLLRDPFSSIKQSPGHKPRVGSPPEAHRKTPWASFSGGTANDTFGKDTRHLYLRTQFSASLETAPC</sequence>
<evidence type="ECO:0000313" key="2">
    <source>
        <dbReference type="EMBL" id="GIY50553.1"/>
    </source>
</evidence>
<feature type="region of interest" description="Disordered" evidence="1">
    <location>
        <begin position="59"/>
        <end position="98"/>
    </location>
</feature>
<reference evidence="2 3" key="1">
    <citation type="submission" date="2021-06" db="EMBL/GenBank/DDBJ databases">
        <title>Caerostris darwini draft genome.</title>
        <authorList>
            <person name="Kono N."/>
            <person name="Arakawa K."/>
        </authorList>
    </citation>
    <scope>NUCLEOTIDE SEQUENCE [LARGE SCALE GENOMIC DNA]</scope>
</reference>
<keyword evidence="3" id="KW-1185">Reference proteome</keyword>